<reference evidence="10" key="1">
    <citation type="journal article" date="2024" name="Commun. Biol.">
        <title>Bacillamide D produced by Bacillus cereus from the mouse intestinal bacterial collection (miBC) is a potent cytotoxin in vitro.</title>
        <authorList>
            <person name="Hohmann M."/>
            <person name="Brunner V."/>
            <person name="Johannes W."/>
            <person name="Schum D."/>
            <person name="Carroll L.M."/>
            <person name="Liu T."/>
            <person name="Sasaki D."/>
            <person name="Bosch J."/>
            <person name="Clavel T."/>
            <person name="Sieber S.A."/>
            <person name="Zeller G."/>
            <person name="Tschurtschenthaler M."/>
            <person name="Janssen K.P."/>
            <person name="Gulder T.A.M."/>
        </authorList>
    </citation>
    <scope>NUCLEOTIDE SEQUENCE [LARGE SCALE GENOMIC DNA]</scope>
    <source>
        <strain evidence="10">LK_304 Iso 8</strain>
    </source>
</reference>
<dbReference type="RefSeq" id="WP_063163795.1">
    <property type="nucleotide sequence ID" value="NZ_JBBNPZ010000040.1"/>
</dbReference>
<accession>A0ABV1ZLE9</accession>
<protein>
    <submittedName>
        <fullName evidence="9">YadA C-terminal domain-containing protein</fullName>
    </submittedName>
</protein>
<keyword evidence="7" id="KW-0998">Cell outer membrane</keyword>
<evidence type="ECO:0000256" key="7">
    <source>
        <dbReference type="ARBA" id="ARBA00023237"/>
    </source>
</evidence>
<sequence>MPQVEKEQAVMFSAGVGSFKDEQAVSVGASFHVGSNTIVKAGVSDSTNNDLAMGAGIGIGF</sequence>
<dbReference type="Proteomes" id="UP001467192">
    <property type="component" value="Unassembled WGS sequence"/>
</dbReference>
<evidence type="ECO:0000256" key="3">
    <source>
        <dbReference type="ARBA" id="ARBA00022452"/>
    </source>
</evidence>
<dbReference type="InterPro" id="IPR005594">
    <property type="entry name" value="YadA_C"/>
</dbReference>
<keyword evidence="5" id="KW-0732">Signal</keyword>
<evidence type="ECO:0000313" key="9">
    <source>
        <dbReference type="EMBL" id="MES0429151.1"/>
    </source>
</evidence>
<dbReference type="InterPro" id="IPR045584">
    <property type="entry name" value="Pilin-like"/>
</dbReference>
<comment type="caution">
    <text evidence="9">The sequence shown here is derived from an EMBL/GenBank/DDBJ whole genome shotgun (WGS) entry which is preliminary data.</text>
</comment>
<feature type="domain" description="Trimeric autotransporter adhesin YadA-like C-terminal membrane anchor" evidence="8">
    <location>
        <begin position="2"/>
        <end position="61"/>
    </location>
</feature>
<evidence type="ECO:0000259" key="8">
    <source>
        <dbReference type="Pfam" id="PF03895"/>
    </source>
</evidence>
<evidence type="ECO:0000256" key="5">
    <source>
        <dbReference type="ARBA" id="ARBA00022729"/>
    </source>
</evidence>
<gene>
    <name evidence="9" type="ORF">ABMC12_23100</name>
</gene>
<evidence type="ECO:0000256" key="4">
    <source>
        <dbReference type="ARBA" id="ARBA00022692"/>
    </source>
</evidence>
<dbReference type="SUPFAM" id="SSF54523">
    <property type="entry name" value="Pili subunits"/>
    <property type="match status" value="1"/>
</dbReference>
<dbReference type="Gene3D" id="3.30.1300.30">
    <property type="entry name" value="GSPII I/J protein-like"/>
    <property type="match status" value="1"/>
</dbReference>
<organism evidence="9 10">
    <name type="scientific">Enterobacter intestinihominis</name>
    <dbReference type="NCBI Taxonomy" id="3133180"/>
    <lineage>
        <taxon>Bacteria</taxon>
        <taxon>Pseudomonadati</taxon>
        <taxon>Pseudomonadota</taxon>
        <taxon>Gammaproteobacteria</taxon>
        <taxon>Enterobacterales</taxon>
        <taxon>Enterobacteriaceae</taxon>
        <taxon>Enterobacter</taxon>
    </lineage>
</organism>
<evidence type="ECO:0000256" key="2">
    <source>
        <dbReference type="ARBA" id="ARBA00004442"/>
    </source>
</evidence>
<dbReference type="Pfam" id="PF03895">
    <property type="entry name" value="YadA_anchor"/>
    <property type="match status" value="1"/>
</dbReference>
<proteinExistence type="predicted"/>
<name>A0ABV1ZLE9_9ENTR</name>
<evidence type="ECO:0000256" key="1">
    <source>
        <dbReference type="ARBA" id="ARBA00004241"/>
    </source>
</evidence>
<keyword evidence="10" id="KW-1185">Reference proteome</keyword>
<keyword evidence="3" id="KW-1134">Transmembrane beta strand</keyword>
<comment type="subcellular location">
    <subcellularLocation>
        <location evidence="2">Cell outer membrane</location>
    </subcellularLocation>
    <subcellularLocation>
        <location evidence="1">Cell surface</location>
    </subcellularLocation>
</comment>
<dbReference type="EMBL" id="JBEBZA010000042">
    <property type="protein sequence ID" value="MES0429151.1"/>
    <property type="molecule type" value="Genomic_DNA"/>
</dbReference>
<evidence type="ECO:0000313" key="10">
    <source>
        <dbReference type="Proteomes" id="UP001467192"/>
    </source>
</evidence>
<keyword evidence="4" id="KW-0812">Transmembrane</keyword>
<keyword evidence="6" id="KW-0472">Membrane</keyword>
<evidence type="ECO:0000256" key="6">
    <source>
        <dbReference type="ARBA" id="ARBA00023136"/>
    </source>
</evidence>